<dbReference type="Proteomes" id="UP001519363">
    <property type="component" value="Unassembled WGS sequence"/>
</dbReference>
<dbReference type="EMBL" id="JAGIOO010000001">
    <property type="protein sequence ID" value="MBP2476060.1"/>
    <property type="molecule type" value="Genomic_DNA"/>
</dbReference>
<feature type="region of interest" description="Disordered" evidence="1">
    <location>
        <begin position="56"/>
        <end position="93"/>
    </location>
</feature>
<feature type="compositionally biased region" description="Low complexity" evidence="1">
    <location>
        <begin position="61"/>
        <end position="81"/>
    </location>
</feature>
<proteinExistence type="predicted"/>
<evidence type="ECO:0000313" key="2">
    <source>
        <dbReference type="EMBL" id="MBP2476060.1"/>
    </source>
</evidence>
<comment type="caution">
    <text evidence="2">The sequence shown here is derived from an EMBL/GenBank/DDBJ whole genome shotgun (WGS) entry which is preliminary data.</text>
</comment>
<protein>
    <recommendedName>
        <fullName evidence="4">DUF1795 domain-containing protein</fullName>
    </recommendedName>
</protein>
<reference evidence="2 3" key="1">
    <citation type="submission" date="2021-03" db="EMBL/GenBank/DDBJ databases">
        <title>Sequencing the genomes of 1000 actinobacteria strains.</title>
        <authorList>
            <person name="Klenk H.-P."/>
        </authorList>
    </citation>
    <scope>NUCLEOTIDE SEQUENCE [LARGE SCALE GENOMIC DNA]</scope>
    <source>
        <strain evidence="2 3">DSM 44580</strain>
    </source>
</reference>
<sequence length="224" mass="24352">MPTEENKRRQLSSPVLGLVCAAVWLVLSGGAVTWVVLAEASTGELSYQDEQAYPTDFPVPTTTRRTSTRTTTTTATTTTAAGPGSMRQVSHGGMSTEVPASWVDQQSRTGCLHQAGDSVGRFLRYGSCPLGAQGVRAEVQKMEQELRTTKRNYRGTALTDTTFRDAPAVQWDFSFTETDGTARTTTARFWQTGSSVHWLYLASPDSVLAESRSLFESMLAAARP</sequence>
<evidence type="ECO:0000256" key="1">
    <source>
        <dbReference type="SAM" id="MobiDB-lite"/>
    </source>
</evidence>
<evidence type="ECO:0008006" key="4">
    <source>
        <dbReference type="Google" id="ProtNLM"/>
    </source>
</evidence>
<organism evidence="2 3">
    <name type="scientific">Crossiella equi</name>
    <dbReference type="NCBI Taxonomy" id="130796"/>
    <lineage>
        <taxon>Bacteria</taxon>
        <taxon>Bacillati</taxon>
        <taxon>Actinomycetota</taxon>
        <taxon>Actinomycetes</taxon>
        <taxon>Pseudonocardiales</taxon>
        <taxon>Pseudonocardiaceae</taxon>
        <taxon>Crossiella</taxon>
    </lineage>
</organism>
<gene>
    <name evidence="2" type="ORF">JOF53_004932</name>
</gene>
<keyword evidence="3" id="KW-1185">Reference proteome</keyword>
<dbReference type="RefSeq" id="WP_143342578.1">
    <property type="nucleotide sequence ID" value="NZ_JAGIOO010000001.1"/>
</dbReference>
<evidence type="ECO:0000313" key="3">
    <source>
        <dbReference type="Proteomes" id="UP001519363"/>
    </source>
</evidence>
<accession>A0ABS5AHK6</accession>
<name>A0ABS5AHK6_9PSEU</name>